<dbReference type="GO" id="GO:0005783">
    <property type="term" value="C:endoplasmic reticulum"/>
    <property type="evidence" value="ECO:0007669"/>
    <property type="project" value="TreeGrafter"/>
</dbReference>
<feature type="compositionally biased region" description="Polar residues" evidence="8">
    <location>
        <begin position="646"/>
        <end position="656"/>
    </location>
</feature>
<gene>
    <name evidence="10" type="ORF">MCOR_31138</name>
</gene>
<feature type="compositionally biased region" description="Basic and acidic residues" evidence="8">
    <location>
        <begin position="435"/>
        <end position="446"/>
    </location>
</feature>
<dbReference type="InterPro" id="IPR001594">
    <property type="entry name" value="Palmitoyltrfase_DHHC"/>
</dbReference>
<feature type="transmembrane region" description="Helical" evidence="7">
    <location>
        <begin position="261"/>
        <end position="282"/>
    </location>
</feature>
<feature type="region of interest" description="Disordered" evidence="8">
    <location>
        <begin position="489"/>
        <end position="578"/>
    </location>
</feature>
<name>A0A6J8CM46_MYTCO</name>
<feature type="transmembrane region" description="Helical" evidence="7">
    <location>
        <begin position="191"/>
        <end position="218"/>
    </location>
</feature>
<organism evidence="10 11">
    <name type="scientific">Mytilus coruscus</name>
    <name type="common">Sea mussel</name>
    <dbReference type="NCBI Taxonomy" id="42192"/>
    <lineage>
        <taxon>Eukaryota</taxon>
        <taxon>Metazoa</taxon>
        <taxon>Spiralia</taxon>
        <taxon>Lophotrochozoa</taxon>
        <taxon>Mollusca</taxon>
        <taxon>Bivalvia</taxon>
        <taxon>Autobranchia</taxon>
        <taxon>Pteriomorphia</taxon>
        <taxon>Mytilida</taxon>
        <taxon>Mytiloidea</taxon>
        <taxon>Mytilidae</taxon>
        <taxon>Mytilinae</taxon>
        <taxon>Mytilus</taxon>
    </lineage>
</organism>
<feature type="compositionally biased region" description="Basic and acidic residues" evidence="8">
    <location>
        <begin position="397"/>
        <end position="418"/>
    </location>
</feature>
<dbReference type="GO" id="GO:0019706">
    <property type="term" value="F:protein-cysteine S-palmitoyltransferase activity"/>
    <property type="evidence" value="ECO:0007669"/>
    <property type="project" value="UniProtKB-EC"/>
</dbReference>
<feature type="compositionally biased region" description="Basic residues" evidence="8">
    <location>
        <begin position="536"/>
        <end position="547"/>
    </location>
</feature>
<reference evidence="10 11" key="1">
    <citation type="submission" date="2020-06" db="EMBL/GenBank/DDBJ databases">
        <authorList>
            <person name="Li R."/>
            <person name="Bekaert M."/>
        </authorList>
    </citation>
    <scope>NUCLEOTIDE SEQUENCE [LARGE SCALE GENOMIC DNA]</scope>
    <source>
        <strain evidence="11">wild</strain>
    </source>
</reference>
<keyword evidence="6 7" id="KW-0012">Acyltransferase</keyword>
<evidence type="ECO:0000256" key="1">
    <source>
        <dbReference type="ARBA" id="ARBA00004141"/>
    </source>
</evidence>
<evidence type="ECO:0000256" key="5">
    <source>
        <dbReference type="ARBA" id="ARBA00023136"/>
    </source>
</evidence>
<feature type="transmembrane region" description="Helical" evidence="7">
    <location>
        <begin position="289"/>
        <end position="306"/>
    </location>
</feature>
<keyword evidence="5 7" id="KW-0472">Membrane</keyword>
<feature type="domain" description="Palmitoyltransferase DHHC" evidence="9">
    <location>
        <begin position="145"/>
        <end position="317"/>
    </location>
</feature>
<dbReference type="PROSITE" id="PS50216">
    <property type="entry name" value="DHHC"/>
    <property type="match status" value="1"/>
</dbReference>
<comment type="similarity">
    <text evidence="7">Belongs to the DHHC palmitoyltransferase family.</text>
</comment>
<dbReference type="EC" id="2.3.1.225" evidence="7"/>
<dbReference type="GO" id="GO:0005794">
    <property type="term" value="C:Golgi apparatus"/>
    <property type="evidence" value="ECO:0007669"/>
    <property type="project" value="TreeGrafter"/>
</dbReference>
<feature type="compositionally biased region" description="Basic and acidic residues" evidence="8">
    <location>
        <begin position="359"/>
        <end position="372"/>
    </location>
</feature>
<feature type="region of interest" description="Disordered" evidence="8">
    <location>
        <begin position="594"/>
        <end position="633"/>
    </location>
</feature>
<comment type="domain">
    <text evidence="7">The DHHC domain is required for palmitoyltransferase activity.</text>
</comment>
<feature type="transmembrane region" description="Helical" evidence="7">
    <location>
        <begin position="95"/>
        <end position="117"/>
    </location>
</feature>
<accession>A0A6J8CM46</accession>
<keyword evidence="4 7" id="KW-1133">Transmembrane helix</keyword>
<dbReference type="Proteomes" id="UP000507470">
    <property type="component" value="Unassembled WGS sequence"/>
</dbReference>
<dbReference type="AlphaFoldDB" id="A0A6J8CM46"/>
<evidence type="ECO:0000256" key="8">
    <source>
        <dbReference type="SAM" id="MobiDB-lite"/>
    </source>
</evidence>
<dbReference type="PANTHER" id="PTHR22883">
    <property type="entry name" value="ZINC FINGER DHHC DOMAIN CONTAINING PROTEIN"/>
    <property type="match status" value="1"/>
</dbReference>
<comment type="subcellular location">
    <subcellularLocation>
        <location evidence="1">Membrane</location>
        <topology evidence="1">Multi-pass membrane protein</topology>
    </subcellularLocation>
</comment>
<feature type="region of interest" description="Disordered" evidence="8">
    <location>
        <begin position="646"/>
        <end position="668"/>
    </location>
</feature>
<dbReference type="GO" id="GO:0016020">
    <property type="term" value="C:membrane"/>
    <property type="evidence" value="ECO:0007669"/>
    <property type="project" value="UniProtKB-SubCell"/>
</dbReference>
<dbReference type="PANTHER" id="PTHR22883:SF203">
    <property type="entry name" value="PALMITOYLTRANSFERASE"/>
    <property type="match status" value="1"/>
</dbReference>
<evidence type="ECO:0000256" key="7">
    <source>
        <dbReference type="RuleBase" id="RU079119"/>
    </source>
</evidence>
<dbReference type="InterPro" id="IPR039859">
    <property type="entry name" value="PFA4/ZDH16/20/ERF2-like"/>
</dbReference>
<feature type="region of interest" description="Disordered" evidence="8">
    <location>
        <begin position="342"/>
        <end position="447"/>
    </location>
</feature>
<evidence type="ECO:0000256" key="2">
    <source>
        <dbReference type="ARBA" id="ARBA00022679"/>
    </source>
</evidence>
<protein>
    <recommendedName>
        <fullName evidence="7">Palmitoyltransferase</fullName>
        <ecNumber evidence="7">2.3.1.225</ecNumber>
    </recommendedName>
</protein>
<dbReference type="Pfam" id="PF01529">
    <property type="entry name" value="DHHC"/>
    <property type="match status" value="1"/>
</dbReference>
<dbReference type="OrthoDB" id="9909019at2759"/>
<proteinExistence type="inferred from homology"/>
<evidence type="ECO:0000313" key="10">
    <source>
        <dbReference type="EMBL" id="CAC5396606.1"/>
    </source>
</evidence>
<keyword evidence="11" id="KW-1185">Reference proteome</keyword>
<feature type="transmembrane region" description="Helical" evidence="7">
    <location>
        <begin position="67"/>
        <end position="89"/>
    </location>
</feature>
<keyword evidence="3 7" id="KW-0812">Transmembrane</keyword>
<evidence type="ECO:0000259" key="9">
    <source>
        <dbReference type="Pfam" id="PF01529"/>
    </source>
</evidence>
<evidence type="ECO:0000256" key="6">
    <source>
        <dbReference type="ARBA" id="ARBA00023315"/>
    </source>
</evidence>
<evidence type="ECO:0000313" key="11">
    <source>
        <dbReference type="Proteomes" id="UP000507470"/>
    </source>
</evidence>
<feature type="compositionally biased region" description="Polar residues" evidence="8">
    <location>
        <begin position="386"/>
        <end position="395"/>
    </location>
</feature>
<feature type="compositionally biased region" description="Basic residues" evidence="8">
    <location>
        <begin position="419"/>
        <end position="433"/>
    </location>
</feature>
<keyword evidence="2 7" id="KW-0808">Transferase</keyword>
<evidence type="ECO:0000256" key="3">
    <source>
        <dbReference type="ARBA" id="ARBA00022692"/>
    </source>
</evidence>
<feature type="compositionally biased region" description="Polar residues" evidence="8">
    <location>
        <begin position="555"/>
        <end position="566"/>
    </location>
</feature>
<sequence>MAWHMIRQKLTSLKCVWCPLKKLSISVYTRICNLSVLQKGRMPHPETEYHHHFRVNGWSCPFHPLQFVAWFAVFYYTVVYFTTMVPALPTNWHPAGYIVTGIALVAHAVSHIVASTINPADVAVIQKNNKQQAKFDRRKHKHVIENMHCYICEVDVGAKSKHCSACNKCVTNFDHHCKWLNNCVGGRNYSWFLAVLVTGIIGVLLVFLVCMVEFIAYFTDEDDGEILLPYIDYREMLQLNPNLTSASPEFKIMHIPIEEKAGWLALLGITAILLLLSLALLIHLFAFHCYLTLLIHLFAFHCYLMYNKMTTYDYIVKQREKEVEAVKPPVSTGRRKRVPVSMMNRVGPRGSRKIVKKGSFKEEKEFKHREEGETSGETPPPTTSPMRQNENNNNAEKILRDGSIRKKLHAHIDNEVAVKKVKRKKKKSYKAPTHRSSDDETDRKISTIDNPQFYTTAQNVELELPIHSPIKVSPPPLVPVTAVGASQEYNSDSAESLHETKPRQRPLAFRNSSQRNIAKGSDSPDSGIISQDSLRRSKKPKRKKSKSKNTDEDLNATTLLTVNPNAKYNPDGSLDYTNGMPVTPVVLKLRQHRDLPKLESPPPEVPRLDLGPLTASSADNMSYRPPSSLRSDDTYLTARYPDYFNNNNLTSSQKLSQVPEISGLDTEL</sequence>
<dbReference type="GO" id="GO:0006612">
    <property type="term" value="P:protein targeting to membrane"/>
    <property type="evidence" value="ECO:0007669"/>
    <property type="project" value="TreeGrafter"/>
</dbReference>
<dbReference type="EMBL" id="CACVKT020005631">
    <property type="protein sequence ID" value="CAC5396606.1"/>
    <property type="molecule type" value="Genomic_DNA"/>
</dbReference>
<comment type="catalytic activity">
    <reaction evidence="7">
        <text>L-cysteinyl-[protein] + hexadecanoyl-CoA = S-hexadecanoyl-L-cysteinyl-[protein] + CoA</text>
        <dbReference type="Rhea" id="RHEA:36683"/>
        <dbReference type="Rhea" id="RHEA-COMP:10131"/>
        <dbReference type="Rhea" id="RHEA-COMP:11032"/>
        <dbReference type="ChEBI" id="CHEBI:29950"/>
        <dbReference type="ChEBI" id="CHEBI:57287"/>
        <dbReference type="ChEBI" id="CHEBI:57379"/>
        <dbReference type="ChEBI" id="CHEBI:74151"/>
        <dbReference type="EC" id="2.3.1.225"/>
    </reaction>
</comment>
<evidence type="ECO:0000256" key="4">
    <source>
        <dbReference type="ARBA" id="ARBA00022989"/>
    </source>
</evidence>